<reference evidence="2 3" key="1">
    <citation type="submission" date="2017-06" db="EMBL/GenBank/DDBJ databases">
        <title>Ant-infecting Ophiocordyceps genomes reveal a high diversity of potential behavioral manipulation genes and a possible major role for enterotoxins.</title>
        <authorList>
            <person name="De Bekker C."/>
            <person name="Evans H.C."/>
            <person name="Brachmann A."/>
            <person name="Hughes D.P."/>
        </authorList>
    </citation>
    <scope>NUCLEOTIDE SEQUENCE [LARGE SCALE GENOMIC DNA]</scope>
    <source>
        <strain evidence="2 3">Map64</strain>
    </source>
</reference>
<name>A0A2C5XEC4_9HYPO</name>
<protein>
    <recommendedName>
        <fullName evidence="1">Tse2 ADP-ribosyltransferase toxin domain-containing protein</fullName>
    </recommendedName>
</protein>
<dbReference type="Pfam" id="PF18648">
    <property type="entry name" value="ADPRTs_Tse2"/>
    <property type="match status" value="1"/>
</dbReference>
<keyword evidence="3" id="KW-1185">Reference proteome</keyword>
<dbReference type="OrthoDB" id="10266325at2759"/>
<sequence length="212" mass="23790">MLGLRRQLGRAPVSCCHYFQRRAYKATYHVFPTTLHTLKHRPGVFFPEDDGGTGYKGGTGPLGPGIFDGGVTVADDGYVYPQDMSQCDDPIKDEISEEIISNGLVMLPNTYMMQASVAEKHMDSMPTDLTGGMILPRVYTIPKGTRVPRPLVLANVVQSLFSLQPDDDGMSFREFRQVLHQLFEQHSTNASLDAWLRMYRAENAPEDGYWKL</sequence>
<dbReference type="EMBL" id="NJET01000198">
    <property type="protein sequence ID" value="PHH59548.1"/>
    <property type="molecule type" value="Genomic_DNA"/>
</dbReference>
<dbReference type="Proteomes" id="UP000226192">
    <property type="component" value="Unassembled WGS sequence"/>
</dbReference>
<comment type="caution">
    <text evidence="2">The sequence shown here is derived from an EMBL/GenBank/DDBJ whole genome shotgun (WGS) entry which is preliminary data.</text>
</comment>
<evidence type="ECO:0000259" key="1">
    <source>
        <dbReference type="Pfam" id="PF18648"/>
    </source>
</evidence>
<accession>A0A2C5XEC4</accession>
<dbReference type="InterPro" id="IPR041018">
    <property type="entry name" value="ADPRTs_Tse2"/>
</dbReference>
<organism evidence="2 3">
    <name type="scientific">Ophiocordyceps australis</name>
    <dbReference type="NCBI Taxonomy" id="1399860"/>
    <lineage>
        <taxon>Eukaryota</taxon>
        <taxon>Fungi</taxon>
        <taxon>Dikarya</taxon>
        <taxon>Ascomycota</taxon>
        <taxon>Pezizomycotina</taxon>
        <taxon>Sordariomycetes</taxon>
        <taxon>Hypocreomycetidae</taxon>
        <taxon>Hypocreales</taxon>
        <taxon>Ophiocordycipitaceae</taxon>
        <taxon>Ophiocordyceps</taxon>
    </lineage>
</organism>
<gene>
    <name evidence="2" type="ORF">CDD81_2879</name>
</gene>
<evidence type="ECO:0000313" key="2">
    <source>
        <dbReference type="EMBL" id="PHH59548.1"/>
    </source>
</evidence>
<feature type="domain" description="Tse2 ADP-ribosyltransferase toxin" evidence="1">
    <location>
        <begin position="70"/>
        <end position="195"/>
    </location>
</feature>
<dbReference type="AlphaFoldDB" id="A0A2C5XEC4"/>
<evidence type="ECO:0000313" key="3">
    <source>
        <dbReference type="Proteomes" id="UP000226192"/>
    </source>
</evidence>
<proteinExistence type="predicted"/>